<dbReference type="Gene3D" id="3.90.470.20">
    <property type="entry name" value="4'-phosphopantetheinyl transferase domain"/>
    <property type="match status" value="1"/>
</dbReference>
<evidence type="ECO:0000256" key="7">
    <source>
        <dbReference type="ARBA" id="ARBA00022832"/>
    </source>
</evidence>
<keyword evidence="4 11" id="KW-0444">Lipid biosynthesis</keyword>
<evidence type="ECO:0000256" key="5">
    <source>
        <dbReference type="ARBA" id="ARBA00022679"/>
    </source>
</evidence>
<evidence type="ECO:0000256" key="1">
    <source>
        <dbReference type="ARBA" id="ARBA00001946"/>
    </source>
</evidence>
<evidence type="ECO:0000313" key="13">
    <source>
        <dbReference type="EMBL" id="MBM6941294.1"/>
    </source>
</evidence>
<keyword evidence="9 11" id="KW-0443">Lipid metabolism</keyword>
<feature type="binding site" evidence="11">
    <location>
        <position position="8"/>
    </location>
    <ligand>
        <name>Mg(2+)</name>
        <dbReference type="ChEBI" id="CHEBI:18420"/>
    </ligand>
</feature>
<reference evidence="13 14" key="1">
    <citation type="journal article" date="2021" name="Sci. Rep.">
        <title>The distribution of antibiotic resistance genes in chicken gut microbiota commensals.</title>
        <authorList>
            <person name="Juricova H."/>
            <person name="Matiasovicova J."/>
            <person name="Kubasova T."/>
            <person name="Cejkova D."/>
            <person name="Rychlik I."/>
        </authorList>
    </citation>
    <scope>NUCLEOTIDE SEQUENCE [LARGE SCALE GENOMIC DNA]</scope>
    <source>
        <strain evidence="13 14">An574</strain>
    </source>
</reference>
<dbReference type="NCBIfam" id="TIGR00516">
    <property type="entry name" value="acpS"/>
    <property type="match status" value="1"/>
</dbReference>
<dbReference type="PANTHER" id="PTHR12215">
    <property type="entry name" value="PHOSPHOPANTETHEINE TRANSFERASE"/>
    <property type="match status" value="1"/>
</dbReference>
<evidence type="ECO:0000256" key="8">
    <source>
        <dbReference type="ARBA" id="ARBA00022842"/>
    </source>
</evidence>
<comment type="similarity">
    <text evidence="2">Belongs to the P-Pant transferase superfamily. Gsp/Sfp/HetI/AcpT family.</text>
</comment>
<keyword evidence="6 11" id="KW-0479">Metal-binding</keyword>
<protein>
    <recommendedName>
        <fullName evidence="11">Holo-[acyl-carrier-protein] synthase</fullName>
        <shortName evidence="11">Holo-ACP synthase</shortName>
        <ecNumber evidence="11">2.7.8.7</ecNumber>
    </recommendedName>
    <alternativeName>
        <fullName evidence="11">4'-phosphopantetheinyl transferase AcpS</fullName>
    </alternativeName>
</protein>
<comment type="cofactor">
    <cofactor evidence="1 11">
        <name>Mg(2+)</name>
        <dbReference type="ChEBI" id="CHEBI:18420"/>
    </cofactor>
</comment>
<dbReference type="Proteomes" id="UP000785625">
    <property type="component" value="Unassembled WGS sequence"/>
</dbReference>
<dbReference type="InterPro" id="IPR008278">
    <property type="entry name" value="4-PPantetheinyl_Trfase_dom"/>
</dbReference>
<dbReference type="SUPFAM" id="SSF56214">
    <property type="entry name" value="4'-phosphopantetheinyl transferase"/>
    <property type="match status" value="1"/>
</dbReference>
<comment type="subcellular location">
    <subcellularLocation>
        <location evidence="11">Cytoplasm</location>
    </subcellularLocation>
</comment>
<dbReference type="NCBIfam" id="TIGR00556">
    <property type="entry name" value="pantethn_trn"/>
    <property type="match status" value="1"/>
</dbReference>
<evidence type="ECO:0000256" key="3">
    <source>
        <dbReference type="ARBA" id="ARBA00022490"/>
    </source>
</evidence>
<evidence type="ECO:0000256" key="11">
    <source>
        <dbReference type="HAMAP-Rule" id="MF_00101"/>
    </source>
</evidence>
<evidence type="ECO:0000259" key="12">
    <source>
        <dbReference type="Pfam" id="PF01648"/>
    </source>
</evidence>
<feature type="binding site" evidence="11">
    <location>
        <position position="58"/>
    </location>
    <ligand>
        <name>Mg(2+)</name>
        <dbReference type="ChEBI" id="CHEBI:18420"/>
    </ligand>
</feature>
<comment type="caution">
    <text evidence="13">The sequence shown here is derived from an EMBL/GenBank/DDBJ whole genome shotgun (WGS) entry which is preliminary data.</text>
</comment>
<name>A0ABS2H210_9LACO</name>
<comment type="catalytic activity">
    <reaction evidence="11">
        <text>apo-[ACP] + CoA = holo-[ACP] + adenosine 3',5'-bisphosphate + H(+)</text>
        <dbReference type="Rhea" id="RHEA:12068"/>
        <dbReference type="Rhea" id="RHEA-COMP:9685"/>
        <dbReference type="Rhea" id="RHEA-COMP:9690"/>
        <dbReference type="ChEBI" id="CHEBI:15378"/>
        <dbReference type="ChEBI" id="CHEBI:29999"/>
        <dbReference type="ChEBI" id="CHEBI:57287"/>
        <dbReference type="ChEBI" id="CHEBI:58343"/>
        <dbReference type="ChEBI" id="CHEBI:64479"/>
        <dbReference type="EC" id="2.7.8.7"/>
    </reaction>
</comment>
<dbReference type="EC" id="2.7.8.7" evidence="11"/>
<feature type="domain" description="4'-phosphopantetheinyl transferase" evidence="12">
    <location>
        <begin position="4"/>
        <end position="95"/>
    </location>
</feature>
<keyword evidence="5 11" id="KW-0808">Transferase</keyword>
<keyword evidence="14" id="KW-1185">Reference proteome</keyword>
<keyword evidence="7 11" id="KW-0276">Fatty acid metabolism</keyword>
<accession>A0ABS2H210</accession>
<keyword evidence="10 11" id="KW-0275">Fatty acid biosynthesis</keyword>
<evidence type="ECO:0000256" key="2">
    <source>
        <dbReference type="ARBA" id="ARBA00010990"/>
    </source>
</evidence>
<dbReference type="InterPro" id="IPR002582">
    <property type="entry name" value="ACPS"/>
</dbReference>
<evidence type="ECO:0000256" key="4">
    <source>
        <dbReference type="ARBA" id="ARBA00022516"/>
    </source>
</evidence>
<dbReference type="Pfam" id="PF01648">
    <property type="entry name" value="ACPS"/>
    <property type="match status" value="1"/>
</dbReference>
<sequence>MLAGIGIDLTEIDRVKKVVEAEPRFIEKVLTKDEQAQLSHFAGQRRWEYISGRWSLKESFAKAMGTGIGAQVGFQDIEIIDNAAGRPIVTKSPFNGQSLASVSHTGKLVVTQIVLEKGDGQDE</sequence>
<organism evidence="13 14">
    <name type="scientific">Limosilactobacillus coleohominis</name>
    <dbReference type="NCBI Taxonomy" id="181675"/>
    <lineage>
        <taxon>Bacteria</taxon>
        <taxon>Bacillati</taxon>
        <taxon>Bacillota</taxon>
        <taxon>Bacilli</taxon>
        <taxon>Lactobacillales</taxon>
        <taxon>Lactobacillaceae</taxon>
        <taxon>Limosilactobacillus</taxon>
    </lineage>
</organism>
<evidence type="ECO:0000256" key="10">
    <source>
        <dbReference type="ARBA" id="ARBA00023160"/>
    </source>
</evidence>
<dbReference type="InterPro" id="IPR004568">
    <property type="entry name" value="Ppantetheine-prot_Trfase_dom"/>
</dbReference>
<dbReference type="InterPro" id="IPR037143">
    <property type="entry name" value="4-PPantetheinyl_Trfase_dom_sf"/>
</dbReference>
<dbReference type="PANTHER" id="PTHR12215:SF10">
    <property type="entry name" value="L-AMINOADIPATE-SEMIALDEHYDE DEHYDROGENASE-PHOSPHOPANTETHEINYL TRANSFERASE"/>
    <property type="match status" value="1"/>
</dbReference>
<gene>
    <name evidence="11" type="primary">acpS</name>
    <name evidence="13" type="ORF">H5975_07475</name>
</gene>
<dbReference type="HAMAP" id="MF_00101">
    <property type="entry name" value="AcpS"/>
    <property type="match status" value="1"/>
</dbReference>
<keyword evidence="8 11" id="KW-0460">Magnesium</keyword>
<dbReference type="GO" id="GO:0008897">
    <property type="term" value="F:holo-[acyl-carrier-protein] synthase activity"/>
    <property type="evidence" value="ECO:0007669"/>
    <property type="project" value="UniProtKB-EC"/>
</dbReference>
<evidence type="ECO:0000256" key="6">
    <source>
        <dbReference type="ARBA" id="ARBA00022723"/>
    </source>
</evidence>
<dbReference type="RefSeq" id="WP_204785524.1">
    <property type="nucleotide sequence ID" value="NZ_CALVGD010000035.1"/>
</dbReference>
<proteinExistence type="inferred from homology"/>
<comment type="similarity">
    <text evidence="11">Belongs to the P-Pant transferase superfamily. AcpS family.</text>
</comment>
<dbReference type="InterPro" id="IPR050559">
    <property type="entry name" value="P-Pant_transferase_sf"/>
</dbReference>
<dbReference type="EMBL" id="JACJKU010000101">
    <property type="protein sequence ID" value="MBM6941294.1"/>
    <property type="molecule type" value="Genomic_DNA"/>
</dbReference>
<keyword evidence="3 11" id="KW-0963">Cytoplasm</keyword>
<comment type="function">
    <text evidence="11">Transfers the 4'-phosphopantetheine moiety from coenzyme A to a Ser of acyl-carrier-protein.</text>
</comment>
<evidence type="ECO:0000313" key="14">
    <source>
        <dbReference type="Proteomes" id="UP000785625"/>
    </source>
</evidence>
<evidence type="ECO:0000256" key="9">
    <source>
        <dbReference type="ARBA" id="ARBA00023098"/>
    </source>
</evidence>